<evidence type="ECO:0000313" key="1">
    <source>
        <dbReference type="EMBL" id="MBJ8342738.1"/>
    </source>
</evidence>
<keyword evidence="2" id="KW-1185">Reference proteome</keyword>
<dbReference type="InterPro" id="IPR011008">
    <property type="entry name" value="Dimeric_a/b-barrel"/>
</dbReference>
<comment type="caution">
    <text evidence="1">The sequence shown here is derived from an EMBL/GenBank/DDBJ whole genome shotgun (WGS) entry which is preliminary data.</text>
</comment>
<name>A0A934U780_9NOCA</name>
<sequence length="219" mass="24233">MHLVWRSDRTASWCDDLRTDLTEWARTQPLSRVQLNIADDAVASAMLRLTTFDQPVAAVVSVWAPNPLDIGPLARLADRTAGYEVSETVRLEPPTVTVGERAAGLANIALLRRPADLDHAEWLRRWHIDHTPVAIETQATFGYIQNVVVRRLDASAPLIDGIVEEQFPIEALTDPHAFYGSGGDADELMARVQRMAGSVARFGADRNIDVVPTSRFVLE</sequence>
<dbReference type="RefSeq" id="WP_199708457.1">
    <property type="nucleotide sequence ID" value="NZ_JAEMNV010000013.1"/>
</dbReference>
<dbReference type="EMBL" id="JAEMNV010000013">
    <property type="protein sequence ID" value="MBJ8342738.1"/>
    <property type="molecule type" value="Genomic_DNA"/>
</dbReference>
<proteinExistence type="predicted"/>
<accession>A0A934U780</accession>
<organism evidence="1 2">
    <name type="scientific">Antrihabitans stalagmiti</name>
    <dbReference type="NCBI Taxonomy" id="2799499"/>
    <lineage>
        <taxon>Bacteria</taxon>
        <taxon>Bacillati</taxon>
        <taxon>Actinomycetota</taxon>
        <taxon>Actinomycetes</taxon>
        <taxon>Mycobacteriales</taxon>
        <taxon>Nocardiaceae</taxon>
        <taxon>Antrihabitans</taxon>
    </lineage>
</organism>
<evidence type="ECO:0000313" key="2">
    <source>
        <dbReference type="Proteomes" id="UP000655868"/>
    </source>
</evidence>
<dbReference type="SUPFAM" id="SSF54909">
    <property type="entry name" value="Dimeric alpha+beta barrel"/>
    <property type="match status" value="1"/>
</dbReference>
<dbReference type="Gene3D" id="3.30.70.100">
    <property type="match status" value="1"/>
</dbReference>
<dbReference type="Proteomes" id="UP000655868">
    <property type="component" value="Unassembled WGS sequence"/>
</dbReference>
<reference evidence="1" key="1">
    <citation type="submission" date="2020-12" db="EMBL/GenBank/DDBJ databases">
        <title>Antrihabitans popcorni sp. nov. and Antrihabitans auranticaus sp. nov., isolated from a larva cave.</title>
        <authorList>
            <person name="Lee S.D."/>
            <person name="Kim I.S."/>
        </authorList>
    </citation>
    <scope>NUCLEOTIDE SEQUENCE</scope>
    <source>
        <strain evidence="1">YC3-6</strain>
    </source>
</reference>
<gene>
    <name evidence="1" type="ORF">JGU71_27990</name>
</gene>
<protein>
    <submittedName>
        <fullName evidence="1">EthD domain-containing protein</fullName>
    </submittedName>
</protein>
<dbReference type="AlphaFoldDB" id="A0A934U780"/>